<protein>
    <submittedName>
        <fullName evidence="3">WD_REPEATS_REGION domain-containing protein</fullName>
    </submittedName>
</protein>
<organism evidence="2 3">
    <name type="scientific">Parastrongyloides trichosuri</name>
    <name type="common">Possum-specific nematode worm</name>
    <dbReference type="NCBI Taxonomy" id="131310"/>
    <lineage>
        <taxon>Eukaryota</taxon>
        <taxon>Metazoa</taxon>
        <taxon>Ecdysozoa</taxon>
        <taxon>Nematoda</taxon>
        <taxon>Chromadorea</taxon>
        <taxon>Rhabditida</taxon>
        <taxon>Tylenchina</taxon>
        <taxon>Panagrolaimomorpha</taxon>
        <taxon>Strongyloidoidea</taxon>
        <taxon>Strongyloididae</taxon>
        <taxon>Parastrongyloides</taxon>
    </lineage>
</organism>
<dbReference type="PANTHER" id="PTHR12809:SF2">
    <property type="entry name" value="MEDIATOR OF RNA POLYMERASE II TRANSCRIPTION SUBUNIT 14"/>
    <property type="match status" value="1"/>
</dbReference>
<keyword evidence="2" id="KW-1185">Reference proteome</keyword>
<dbReference type="Proteomes" id="UP000038045">
    <property type="component" value="Unplaced"/>
</dbReference>
<evidence type="ECO:0000259" key="1">
    <source>
        <dbReference type="Pfam" id="PF22984"/>
    </source>
</evidence>
<dbReference type="Pfam" id="PF22984">
    <property type="entry name" value="RM6_Med14"/>
    <property type="match status" value="1"/>
</dbReference>
<sequence length="741" mass="86833">MKKGDKNERLLLNEIDNNGADRKLIDQSIFTANQIQSIVNEIENYTNGITVYEELYKKHIRINTSYKDEIDGSQYIKIKDLSKIISPEHADFFKNMKNIKLRKDFRSYHVWPLEYKLINTPLIEDFCKKQLNIKKYDEGFKICFHDIKNSGQLTSSNSSNEIVILSLMDKMKTFSMLHKEVARFSHYYYNYYNKYCNIKLYSYHKLIIAYGKERDQLMFLTYKPSKDSFLLSFGQDLKRTFVCGDEIEYKPSKNPSLWNAHNFVSSFLTDKCNKEYFLTDLVSYLIETNQPLQLLYSVIKEKVNCLSGFSQILVGENVYSEEFDLQIIANNERSFKIICAHMIMELFLSNDNYIYIKDCSKDEPKLYGLKKLFSSKETSNTQKVMDRDKDNEVRIEKGARSLPPVNITEAEETFKNPLSVPSSINISLNEQNTSMTTEDITGMSEENRKEYFSASRNIIRITHNDLETLLYHDTTSTSVSKLQNYLYSLRTFERLTTILVHNYGKPIPGAGGLTVHYVNISHLMVKISFASVKQLDGRIPCDINFTLYIEPYTFKIRLNLEYVGVLKPSNEEIKVAEEYFEDVLCYTDSPQKVYSFMNLIRMIFPKSFSCFTNLMILERNPDPSHFYRMNFDFVNVTKKLDDQMRKYTPKILVNEHSDRLLIPIFILPQKNESKKSDLCNRINLDFVWDAAKNEVYIHNISNEFMKMINQKVIQYNNTIKDSLECTIEACIRYILNSEINP</sequence>
<dbReference type="InterPro" id="IPR055114">
    <property type="entry name" value="Med14_RM6"/>
</dbReference>
<dbReference type="PANTHER" id="PTHR12809">
    <property type="entry name" value="MEDIATOR COMPLEX SUBUNIT"/>
    <property type="match status" value="1"/>
</dbReference>
<dbReference type="GO" id="GO:0003712">
    <property type="term" value="F:transcription coregulator activity"/>
    <property type="evidence" value="ECO:0007669"/>
    <property type="project" value="InterPro"/>
</dbReference>
<feature type="domain" description="Mediator of RNA polymerase II transcription subunit 14 RM6" evidence="1">
    <location>
        <begin position="194"/>
        <end position="235"/>
    </location>
</feature>
<dbReference type="AlphaFoldDB" id="A0A0N5A7F7"/>
<evidence type="ECO:0000313" key="2">
    <source>
        <dbReference type="Proteomes" id="UP000038045"/>
    </source>
</evidence>
<proteinExistence type="predicted"/>
<reference evidence="3" key="1">
    <citation type="submission" date="2017-02" db="UniProtKB">
        <authorList>
            <consortium name="WormBaseParasite"/>
        </authorList>
    </citation>
    <scope>IDENTIFICATION</scope>
</reference>
<accession>A0A0N5A7F7</accession>
<name>A0A0N5A7F7_PARTI</name>
<dbReference type="InterPro" id="IPR013947">
    <property type="entry name" value="Mediator_Med14"/>
</dbReference>
<dbReference type="GO" id="GO:0016592">
    <property type="term" value="C:mediator complex"/>
    <property type="evidence" value="ECO:0007669"/>
    <property type="project" value="InterPro"/>
</dbReference>
<dbReference type="GO" id="GO:0070847">
    <property type="term" value="C:core mediator complex"/>
    <property type="evidence" value="ECO:0007669"/>
    <property type="project" value="TreeGrafter"/>
</dbReference>
<evidence type="ECO:0000313" key="3">
    <source>
        <dbReference type="WBParaSite" id="PTRK_0001793700.1"/>
    </source>
</evidence>
<dbReference type="STRING" id="131310.A0A0N5A7F7"/>
<dbReference type="GO" id="GO:0006357">
    <property type="term" value="P:regulation of transcription by RNA polymerase II"/>
    <property type="evidence" value="ECO:0007669"/>
    <property type="project" value="InterPro"/>
</dbReference>
<dbReference type="WBParaSite" id="PTRK_0001793700.1">
    <property type="protein sequence ID" value="PTRK_0001793700.1"/>
    <property type="gene ID" value="PTRK_0001793700"/>
</dbReference>